<feature type="region of interest" description="Disordered" evidence="1">
    <location>
        <begin position="1182"/>
        <end position="1223"/>
    </location>
</feature>
<name>A0A194S5V2_RHOGW</name>
<feature type="region of interest" description="Disordered" evidence="1">
    <location>
        <begin position="1268"/>
        <end position="1309"/>
    </location>
</feature>
<feature type="region of interest" description="Disordered" evidence="1">
    <location>
        <begin position="110"/>
        <end position="219"/>
    </location>
</feature>
<feature type="region of interest" description="Disordered" evidence="1">
    <location>
        <begin position="1054"/>
        <end position="1155"/>
    </location>
</feature>
<dbReference type="RefSeq" id="XP_018272011.1">
    <property type="nucleotide sequence ID" value="XM_018416600.1"/>
</dbReference>
<sequence length="1372" mass="140314">MAAVPSTPVVALPDASLNHFIIDSPTHADTDSPHGPAEPESPSKAARRLRKSSARASLAARDSNEREGLLVDFGQDESSRSPPSSLHPRTPSAFARSLLDKSPSLLKAHLSTPLIPLGTPVTSRKARSTSPDKENATPSARRRAKHHSPDSPSPAAESPHLTSRADAPTSTRTVRFSPSPRRTRSSPRKVAASSSALAGTPSTVAFHQPTSSSTSSRPIHSLHHIGLATPSATSRTHLFASPFPAFSPSTPAIRSHTSYDTDELTDADADGSIWEDEPSLSYPAPAQADAQVDEVALAVGGLSLGESPAVDPAPMRDEQDGENEWEEGEVSGEDELTETETAMSKDDEEELAGSAEELAPASLAVCEAAAQPPTQLDEPALDAADHVELALDERVLEQHAPVLPVVEDDAVTAVEASAASAPSIYPDTFAPAFNGAELPRADQCPNAPVAFGPGPSSSSRPEPVQQGVELPSEPVSSDLDVAAPLEIEEHGLVDAVVTEALSDSAAEGPVVAGLVAPDAPSARRGLDKHSEGVAAAALPQADIGRRATPPPSPFLAASAASQPAPPLATPSFRLNTPSPTRISASAATPVPSATPSAPQPAQPSVSAAPTSRRQLTKLTSAATSRTALATATKSSLTTLVPGSAAASTRRLAAPSRLAVPTKRSTATSSIAEAPAVPAPSANASDAPRVGELKCPASALSASSASTASTGSSAPSSSLGRPRAAVRTGFRPTATTSAASGLARSTLASSGRSAAAALAHAPTARPTAATTSRLSRPLTVPRPAPGASAASSSRLARSETSATAASSRPLVASRAGPALGATSSAPSLGPSRAPTRALGASSTARAAPRAALAVRQAAAGVTAAAATQPTMTSPSKARAVRVFDGVVVASKAAPSSSSVLPPPRAASPPPLPRVELHARDDDRPTLAAPLLAQSVGPSTRSPFLGNPHSPPPSTAARAPASPLRSPHRVPVNSQGAGPAPSLRVAPSLSLAPTALVAPADKLAPTAAATLFEPAVRSTAPPVVRSAAPRAVRARRTRATEAELLAAAAPAVLAAPAAGPHAPGPVAATRTTRRAATTAVAPPKLAPAPVAPIVRSARRPARREPSAEEAVAAPAVPIEDDASSAPTSSSSEQDAAESVRPRPAPQFHPAPAVTQDELNRLTQRNTKRNEQHLNKLKLVTVYMDTDRPPSPTSKLRRSFGSEAPEVVRASTKAGREARAAKRRNALRASVDGTELAQLAADLLAEGEAAAGATEATAGEQEDERPRLHFRAAGDDEQYSTPTRAPPIKSKTGTKKRSSAAEDDGEADARRDHKAVRWDRALVYEGPREGEGPVPDASILKLADLDDWGNSTTATTNLGKAVPVTIHMRVFKDEQ</sequence>
<feature type="region of interest" description="Disordered" evidence="1">
    <location>
        <begin position="520"/>
        <end position="742"/>
    </location>
</feature>
<feature type="compositionally biased region" description="Polar residues" evidence="1">
    <location>
        <begin position="572"/>
        <end position="582"/>
    </location>
</feature>
<reference evidence="2 3" key="1">
    <citation type="journal article" date="2015" name="Front. Microbiol.">
        <title>Genome sequence of the plant growth promoting endophytic yeast Rhodotorula graminis WP1.</title>
        <authorList>
            <person name="Firrincieli A."/>
            <person name="Otillar R."/>
            <person name="Salamov A."/>
            <person name="Schmutz J."/>
            <person name="Khan Z."/>
            <person name="Redman R.S."/>
            <person name="Fleck N.D."/>
            <person name="Lindquist E."/>
            <person name="Grigoriev I.V."/>
            <person name="Doty S.L."/>
        </authorList>
    </citation>
    <scope>NUCLEOTIDE SEQUENCE [LARGE SCALE GENOMIC DNA]</scope>
    <source>
        <strain evidence="2 3">WP1</strain>
    </source>
</reference>
<evidence type="ECO:0000256" key="1">
    <source>
        <dbReference type="SAM" id="MobiDB-lite"/>
    </source>
</evidence>
<protein>
    <submittedName>
        <fullName evidence="2">Uncharacterized protein</fullName>
    </submittedName>
</protein>
<feature type="region of interest" description="Disordered" evidence="1">
    <location>
        <begin position="891"/>
        <end position="915"/>
    </location>
</feature>
<dbReference type="EMBL" id="KQ474077">
    <property type="protein sequence ID" value="KPV75962.1"/>
    <property type="molecule type" value="Genomic_DNA"/>
</dbReference>
<dbReference type="GeneID" id="28977048"/>
<feature type="compositionally biased region" description="Polar residues" evidence="1">
    <location>
        <begin position="192"/>
        <end position="209"/>
    </location>
</feature>
<feature type="compositionally biased region" description="Low complexity" evidence="1">
    <location>
        <begin position="953"/>
        <end position="963"/>
    </location>
</feature>
<accession>A0A194S5V2</accession>
<feature type="compositionally biased region" description="Acidic residues" evidence="1">
    <location>
        <begin position="319"/>
        <end position="338"/>
    </location>
</feature>
<gene>
    <name evidence="2" type="ORF">RHOBADRAFT_52969</name>
</gene>
<feature type="compositionally biased region" description="Low complexity" evidence="1">
    <location>
        <begin position="602"/>
        <end position="639"/>
    </location>
</feature>
<feature type="region of interest" description="Disordered" evidence="1">
    <location>
        <begin position="244"/>
        <end position="263"/>
    </location>
</feature>
<organism evidence="2 3">
    <name type="scientific">Rhodotorula graminis (strain WP1)</name>
    <dbReference type="NCBI Taxonomy" id="578459"/>
    <lineage>
        <taxon>Eukaryota</taxon>
        <taxon>Fungi</taxon>
        <taxon>Dikarya</taxon>
        <taxon>Basidiomycota</taxon>
        <taxon>Pucciniomycotina</taxon>
        <taxon>Microbotryomycetes</taxon>
        <taxon>Sporidiobolales</taxon>
        <taxon>Sporidiobolaceae</taxon>
        <taxon>Rhodotorula</taxon>
    </lineage>
</organism>
<feature type="compositionally biased region" description="Pro residues" evidence="1">
    <location>
        <begin position="899"/>
        <end position="911"/>
    </location>
</feature>
<feature type="region of interest" description="Disordered" evidence="1">
    <location>
        <begin position="934"/>
        <end position="979"/>
    </location>
</feature>
<feature type="compositionally biased region" description="Low complexity" evidence="1">
    <location>
        <begin position="80"/>
        <end position="92"/>
    </location>
</feature>
<feature type="compositionally biased region" description="Low complexity" evidence="1">
    <location>
        <begin position="1106"/>
        <end position="1131"/>
    </location>
</feature>
<feature type="compositionally biased region" description="Low complexity" evidence="1">
    <location>
        <begin position="756"/>
        <end position="775"/>
    </location>
</feature>
<evidence type="ECO:0000313" key="2">
    <source>
        <dbReference type="EMBL" id="KPV75962.1"/>
    </source>
</evidence>
<dbReference type="OrthoDB" id="2148418at2759"/>
<keyword evidence="3" id="KW-1185">Reference proteome</keyword>
<feature type="compositionally biased region" description="Low complexity" evidence="1">
    <location>
        <begin position="168"/>
        <end position="180"/>
    </location>
</feature>
<dbReference type="Proteomes" id="UP000053890">
    <property type="component" value="Unassembled WGS sequence"/>
</dbReference>
<feature type="compositionally biased region" description="Low complexity" evidence="1">
    <location>
        <begin position="583"/>
        <end position="596"/>
    </location>
</feature>
<feature type="region of interest" description="Disordered" evidence="1">
    <location>
        <begin position="756"/>
        <end position="841"/>
    </location>
</feature>
<dbReference type="OMA" id="QDGENEW"/>
<feature type="region of interest" description="Disordered" evidence="1">
    <location>
        <begin position="436"/>
        <end position="475"/>
    </location>
</feature>
<feature type="compositionally biased region" description="Low complexity" evidence="1">
    <location>
        <begin position="452"/>
        <end position="463"/>
    </location>
</feature>
<evidence type="ECO:0000313" key="3">
    <source>
        <dbReference type="Proteomes" id="UP000053890"/>
    </source>
</evidence>
<feature type="compositionally biased region" description="Low complexity" evidence="1">
    <location>
        <begin position="784"/>
        <end position="808"/>
    </location>
</feature>
<feature type="region of interest" description="Disordered" evidence="1">
    <location>
        <begin position="305"/>
        <end position="354"/>
    </location>
</feature>
<feature type="compositionally biased region" description="Low complexity" evidence="1">
    <location>
        <begin position="1054"/>
        <end position="1081"/>
    </location>
</feature>
<feature type="compositionally biased region" description="Low complexity" evidence="1">
    <location>
        <begin position="668"/>
        <end position="687"/>
    </location>
</feature>
<proteinExistence type="predicted"/>
<feature type="region of interest" description="Disordered" evidence="1">
    <location>
        <begin position="23"/>
        <end position="98"/>
    </location>
</feature>
<dbReference type="STRING" id="578459.A0A194S5V2"/>
<feature type="compositionally biased region" description="Low complexity" evidence="1">
    <location>
        <begin position="696"/>
        <end position="724"/>
    </location>
</feature>